<dbReference type="AlphaFoldDB" id="A0A0G1IW86"/>
<sequence>MFVLDTNALIYYTTGDKAAVHFFDTHENSLLYVPSIVVAEYLSYPSLTPEAMAAFKQFTSQAIILNLDFSSAELAAAIKRNYKIKLDDAIIAASSMLVGSILVTRNIRDFKKIKGLKLIEI</sequence>
<evidence type="ECO:0000256" key="5">
    <source>
        <dbReference type="ARBA" id="ARBA00022801"/>
    </source>
</evidence>
<dbReference type="SUPFAM" id="SSF88723">
    <property type="entry name" value="PIN domain-like"/>
    <property type="match status" value="1"/>
</dbReference>
<evidence type="ECO:0000256" key="2">
    <source>
        <dbReference type="ARBA" id="ARBA00022649"/>
    </source>
</evidence>
<dbReference type="Gene3D" id="3.40.50.1010">
    <property type="entry name" value="5'-nuclease"/>
    <property type="match status" value="1"/>
</dbReference>
<evidence type="ECO:0000256" key="7">
    <source>
        <dbReference type="ARBA" id="ARBA00038093"/>
    </source>
</evidence>
<name>A0A0G1IW86_9BACT</name>
<dbReference type="PANTHER" id="PTHR33653">
    <property type="entry name" value="RIBONUCLEASE VAPC2"/>
    <property type="match status" value="1"/>
</dbReference>
<reference evidence="9 10" key="1">
    <citation type="journal article" date="2015" name="Nature">
        <title>rRNA introns, odd ribosomes, and small enigmatic genomes across a large radiation of phyla.</title>
        <authorList>
            <person name="Brown C.T."/>
            <person name="Hug L.A."/>
            <person name="Thomas B.C."/>
            <person name="Sharon I."/>
            <person name="Castelle C.J."/>
            <person name="Singh A."/>
            <person name="Wilkins M.J."/>
            <person name="Williams K.H."/>
            <person name="Banfield J.F."/>
        </authorList>
    </citation>
    <scope>NUCLEOTIDE SEQUENCE [LARGE SCALE GENOMIC DNA]</scope>
</reference>
<keyword evidence="3" id="KW-0540">Nuclease</keyword>
<keyword evidence="4" id="KW-0479">Metal-binding</keyword>
<comment type="similarity">
    <text evidence="7">Belongs to the PINc/VapC protein family.</text>
</comment>
<evidence type="ECO:0000256" key="4">
    <source>
        <dbReference type="ARBA" id="ARBA00022723"/>
    </source>
</evidence>
<protein>
    <submittedName>
        <fullName evidence="9">Nucleotide binding protein</fullName>
    </submittedName>
</protein>
<evidence type="ECO:0000313" key="9">
    <source>
        <dbReference type="EMBL" id="KKT63646.1"/>
    </source>
</evidence>
<proteinExistence type="inferred from homology"/>
<dbReference type="GO" id="GO:0004518">
    <property type="term" value="F:nuclease activity"/>
    <property type="evidence" value="ECO:0007669"/>
    <property type="project" value="UniProtKB-KW"/>
</dbReference>
<feature type="domain" description="PIN" evidence="8">
    <location>
        <begin position="3"/>
        <end position="115"/>
    </location>
</feature>
<dbReference type="GO" id="GO:0016787">
    <property type="term" value="F:hydrolase activity"/>
    <property type="evidence" value="ECO:0007669"/>
    <property type="project" value="UniProtKB-KW"/>
</dbReference>
<comment type="cofactor">
    <cofactor evidence="1">
        <name>Mg(2+)</name>
        <dbReference type="ChEBI" id="CHEBI:18420"/>
    </cofactor>
</comment>
<organism evidence="9 10">
    <name type="scientific">Candidatus Giovannonibacteria bacterium GW2011_GWA2_44_26</name>
    <dbReference type="NCBI Taxonomy" id="1618648"/>
    <lineage>
        <taxon>Bacteria</taxon>
        <taxon>Candidatus Giovannoniibacteriota</taxon>
    </lineage>
</organism>
<evidence type="ECO:0000259" key="8">
    <source>
        <dbReference type="Pfam" id="PF01850"/>
    </source>
</evidence>
<dbReference type="Pfam" id="PF01850">
    <property type="entry name" value="PIN"/>
    <property type="match status" value="1"/>
</dbReference>
<dbReference type="InterPro" id="IPR029060">
    <property type="entry name" value="PIN-like_dom_sf"/>
</dbReference>
<keyword evidence="5" id="KW-0378">Hydrolase</keyword>
<keyword evidence="6" id="KW-0460">Magnesium</keyword>
<evidence type="ECO:0000256" key="6">
    <source>
        <dbReference type="ARBA" id="ARBA00022842"/>
    </source>
</evidence>
<evidence type="ECO:0000256" key="1">
    <source>
        <dbReference type="ARBA" id="ARBA00001946"/>
    </source>
</evidence>
<dbReference type="PANTHER" id="PTHR33653:SF1">
    <property type="entry name" value="RIBONUCLEASE VAPC2"/>
    <property type="match status" value="1"/>
</dbReference>
<accession>A0A0G1IW86</accession>
<keyword evidence="2" id="KW-1277">Toxin-antitoxin system</keyword>
<gene>
    <name evidence="9" type="ORF">UW55_C0002G0111</name>
</gene>
<dbReference type="CDD" id="cd18738">
    <property type="entry name" value="PIN_VapC4-5_FitB-like"/>
    <property type="match status" value="1"/>
</dbReference>
<dbReference type="GO" id="GO:0046872">
    <property type="term" value="F:metal ion binding"/>
    <property type="evidence" value="ECO:0007669"/>
    <property type="project" value="UniProtKB-KW"/>
</dbReference>
<evidence type="ECO:0000256" key="3">
    <source>
        <dbReference type="ARBA" id="ARBA00022722"/>
    </source>
</evidence>
<dbReference type="InterPro" id="IPR050556">
    <property type="entry name" value="Type_II_TA_system_RNase"/>
</dbReference>
<dbReference type="InterPro" id="IPR002716">
    <property type="entry name" value="PIN_dom"/>
</dbReference>
<dbReference type="Proteomes" id="UP000033945">
    <property type="component" value="Unassembled WGS sequence"/>
</dbReference>
<dbReference type="EMBL" id="LCIT01000002">
    <property type="protein sequence ID" value="KKT63646.1"/>
    <property type="molecule type" value="Genomic_DNA"/>
</dbReference>
<evidence type="ECO:0000313" key="10">
    <source>
        <dbReference type="Proteomes" id="UP000033945"/>
    </source>
</evidence>
<comment type="caution">
    <text evidence="9">The sequence shown here is derived from an EMBL/GenBank/DDBJ whole genome shotgun (WGS) entry which is preliminary data.</text>
</comment>